<dbReference type="AlphaFoldDB" id="A0A9P6UKI9"/>
<organism evidence="2 3">
    <name type="scientific">Dissophora globulifera</name>
    <dbReference type="NCBI Taxonomy" id="979702"/>
    <lineage>
        <taxon>Eukaryota</taxon>
        <taxon>Fungi</taxon>
        <taxon>Fungi incertae sedis</taxon>
        <taxon>Mucoromycota</taxon>
        <taxon>Mortierellomycotina</taxon>
        <taxon>Mortierellomycetes</taxon>
        <taxon>Mortierellales</taxon>
        <taxon>Mortierellaceae</taxon>
        <taxon>Dissophora</taxon>
    </lineage>
</organism>
<accession>A0A9P6UKI9</accession>
<name>A0A9P6UKI9_9FUNG</name>
<feature type="compositionally biased region" description="Polar residues" evidence="1">
    <location>
        <begin position="241"/>
        <end position="253"/>
    </location>
</feature>
<dbReference type="EMBL" id="JAAAIP010001309">
    <property type="protein sequence ID" value="KAG0308085.1"/>
    <property type="molecule type" value="Genomic_DNA"/>
</dbReference>
<reference evidence="2" key="1">
    <citation type="journal article" date="2020" name="Fungal Divers.">
        <title>Resolving the Mortierellaceae phylogeny through synthesis of multi-gene phylogenetics and phylogenomics.</title>
        <authorList>
            <person name="Vandepol N."/>
            <person name="Liber J."/>
            <person name="Desiro A."/>
            <person name="Na H."/>
            <person name="Kennedy M."/>
            <person name="Barry K."/>
            <person name="Grigoriev I.V."/>
            <person name="Miller A.N."/>
            <person name="O'Donnell K."/>
            <person name="Stajich J.E."/>
            <person name="Bonito G."/>
        </authorList>
    </citation>
    <scope>NUCLEOTIDE SEQUENCE</scope>
    <source>
        <strain evidence="2">REB-010B</strain>
    </source>
</reference>
<feature type="region of interest" description="Disordered" evidence="1">
    <location>
        <begin position="209"/>
        <end position="312"/>
    </location>
</feature>
<keyword evidence="3" id="KW-1185">Reference proteome</keyword>
<feature type="region of interest" description="Disordered" evidence="1">
    <location>
        <begin position="1"/>
        <end position="89"/>
    </location>
</feature>
<evidence type="ECO:0000313" key="3">
    <source>
        <dbReference type="Proteomes" id="UP000738325"/>
    </source>
</evidence>
<proteinExistence type="predicted"/>
<evidence type="ECO:0000313" key="2">
    <source>
        <dbReference type="EMBL" id="KAG0308085.1"/>
    </source>
</evidence>
<comment type="caution">
    <text evidence="2">The sequence shown here is derived from an EMBL/GenBank/DDBJ whole genome shotgun (WGS) entry which is preliminary data.</text>
</comment>
<protein>
    <submittedName>
        <fullName evidence="2">Uncharacterized protein</fullName>
    </submittedName>
</protein>
<sequence length="312" mass="31771">MVTTRSRGNKQAAAAVAPQQLKRKRSPISTASPASKQAKTDVISNPDLDVEISRELAPTPVSQSQLQPTAPPKVLIDSHGTDSTSTASVIATPVTTTTAPETLAPTAIPAPALTTPSALEMLKEPTPKSEPLPEVATVLSQPTPTVNVVTPSTASAVSVVNAPTMTPPPLPPAPTAPQISTVPALAPAQIAATVAPLASALGLALTPAPASKTTSEGVNGSSDVGKAALTPPTSRLPPHPNDSSLSGNMSSTLRGIDATVASANGPHQPTAPPAPVGMDMTQESATKHHTEDMQPANIYGDEYSREKRHVAF</sequence>
<feature type="compositionally biased region" description="Polar residues" evidence="1">
    <location>
        <begin position="27"/>
        <end position="37"/>
    </location>
</feature>
<evidence type="ECO:0000256" key="1">
    <source>
        <dbReference type="SAM" id="MobiDB-lite"/>
    </source>
</evidence>
<dbReference type="Proteomes" id="UP000738325">
    <property type="component" value="Unassembled WGS sequence"/>
</dbReference>
<feature type="compositionally biased region" description="Polar residues" evidence="1">
    <location>
        <begin position="211"/>
        <end position="222"/>
    </location>
</feature>
<gene>
    <name evidence="2" type="ORF">BGZ99_001273</name>
</gene>